<gene>
    <name evidence="2" type="ORF">AMURIS_01543</name>
</gene>
<proteinExistence type="predicted"/>
<protein>
    <submittedName>
        <fullName evidence="2">Putative AAA-ATPase</fullName>
    </submittedName>
</protein>
<feature type="domain" description="AAA-ATPase-like" evidence="1">
    <location>
        <begin position="7"/>
        <end position="110"/>
    </location>
</feature>
<dbReference type="PANTHER" id="PTHR34825">
    <property type="entry name" value="CONSERVED PROTEIN, WITH A WEAK D-GALACTARATE DEHYDRATASE/ALTRONATE HYDROLASE DOMAIN"/>
    <property type="match status" value="1"/>
</dbReference>
<dbReference type="InterPro" id="IPR018631">
    <property type="entry name" value="AAA-ATPase-like_dom"/>
</dbReference>
<reference evidence="2 3" key="1">
    <citation type="submission" date="2018-01" db="EMBL/GenBank/DDBJ databases">
        <authorList>
            <person name="Gaut B.S."/>
            <person name="Morton B.R."/>
            <person name="Clegg M.T."/>
            <person name="Duvall M.R."/>
        </authorList>
    </citation>
    <scope>NUCLEOTIDE SEQUENCE [LARGE SCALE GENOMIC DNA]</scope>
    <source>
        <strain evidence="2">GP69</strain>
    </source>
</reference>
<accession>A0A2K4ZED9</accession>
<organism evidence="2 3">
    <name type="scientific">Acetatifactor muris</name>
    <dbReference type="NCBI Taxonomy" id="879566"/>
    <lineage>
        <taxon>Bacteria</taxon>
        <taxon>Bacillati</taxon>
        <taxon>Bacillota</taxon>
        <taxon>Clostridia</taxon>
        <taxon>Lachnospirales</taxon>
        <taxon>Lachnospiraceae</taxon>
        <taxon>Acetatifactor</taxon>
    </lineage>
</organism>
<evidence type="ECO:0000259" key="1">
    <source>
        <dbReference type="Pfam" id="PF09820"/>
    </source>
</evidence>
<keyword evidence="3" id="KW-1185">Reference proteome</keyword>
<sequence length="119" mass="13995">MARTVGIGIQSFEKLITENSFYIDKTDFIRQWWENRDDVTLITRPRRFGKTLNMNMLERFLSVEYSGRGKVFEGLAIWKEEKYRNLQGIWPVIFLSFAGIKAPSFSEAKKPILSDRKII</sequence>
<dbReference type="Pfam" id="PF09820">
    <property type="entry name" value="AAA-ATPase_like"/>
    <property type="match status" value="1"/>
</dbReference>
<dbReference type="EMBL" id="OFSM01000007">
    <property type="protein sequence ID" value="SOY28829.1"/>
    <property type="molecule type" value="Genomic_DNA"/>
</dbReference>
<dbReference type="AlphaFoldDB" id="A0A2K4ZED9"/>
<dbReference type="Proteomes" id="UP000236311">
    <property type="component" value="Unassembled WGS sequence"/>
</dbReference>
<dbReference type="PANTHER" id="PTHR34825:SF1">
    <property type="entry name" value="AAA-ATPASE-LIKE DOMAIN-CONTAINING PROTEIN"/>
    <property type="match status" value="1"/>
</dbReference>
<name>A0A2K4ZED9_9FIRM</name>
<evidence type="ECO:0000313" key="3">
    <source>
        <dbReference type="Proteomes" id="UP000236311"/>
    </source>
</evidence>
<evidence type="ECO:0000313" key="2">
    <source>
        <dbReference type="EMBL" id="SOY28829.1"/>
    </source>
</evidence>